<name>A0A841AYY7_9PSEU</name>
<protein>
    <submittedName>
        <fullName evidence="2">Uncharacterized protein</fullName>
    </submittedName>
</protein>
<dbReference type="AlphaFoldDB" id="A0A841AYY7"/>
<dbReference type="RefSeq" id="WP_184893271.1">
    <property type="nucleotide sequence ID" value="NZ_JACHMX010000001.1"/>
</dbReference>
<keyword evidence="1" id="KW-0472">Membrane</keyword>
<keyword evidence="3" id="KW-1185">Reference proteome</keyword>
<feature type="transmembrane region" description="Helical" evidence="1">
    <location>
        <begin position="95"/>
        <end position="114"/>
    </location>
</feature>
<dbReference type="Proteomes" id="UP000580861">
    <property type="component" value="Unassembled WGS sequence"/>
</dbReference>
<feature type="transmembrane region" description="Helical" evidence="1">
    <location>
        <begin position="35"/>
        <end position="52"/>
    </location>
</feature>
<keyword evidence="1" id="KW-0812">Transmembrane</keyword>
<evidence type="ECO:0000313" key="2">
    <source>
        <dbReference type="EMBL" id="MBB5851494.1"/>
    </source>
</evidence>
<proteinExistence type="predicted"/>
<comment type="caution">
    <text evidence="2">The sequence shown here is derived from an EMBL/GenBank/DDBJ whole genome shotgun (WGS) entry which is preliminary data.</text>
</comment>
<gene>
    <name evidence="2" type="ORF">HDA45_001581</name>
</gene>
<dbReference type="EMBL" id="JACHMX010000001">
    <property type="protein sequence ID" value="MBB5851494.1"/>
    <property type="molecule type" value="Genomic_DNA"/>
</dbReference>
<evidence type="ECO:0000313" key="3">
    <source>
        <dbReference type="Proteomes" id="UP000580861"/>
    </source>
</evidence>
<feature type="transmembrane region" description="Helical" evidence="1">
    <location>
        <begin position="126"/>
        <end position="145"/>
    </location>
</feature>
<sequence>MSMLLGLLGPGVMIAVVQAGPEVVGYEGWSDGAGMIAIGLLLVTAALAALCGHRVWVNDRRLDETVAELVASPAFGDGVDPETETRRLRTLCRRVWGFTVGWLPLAAAIVVLEMNYLPDPAEDRQAVVAVTVVMSLGGVAAGLAMKEAWRRRYRSVLATGWRPATVTVKVDYEKTNPEGEPRIFDVKFPDGERIRLRGLQFTSRTGHRFGWRPDIPVWIGGEGESVVVLFPRGPSVPPCAVPAKRLSEAGDA</sequence>
<organism evidence="2 3">
    <name type="scientific">Amycolatopsis umgeniensis</name>
    <dbReference type="NCBI Taxonomy" id="336628"/>
    <lineage>
        <taxon>Bacteria</taxon>
        <taxon>Bacillati</taxon>
        <taxon>Actinomycetota</taxon>
        <taxon>Actinomycetes</taxon>
        <taxon>Pseudonocardiales</taxon>
        <taxon>Pseudonocardiaceae</taxon>
        <taxon>Amycolatopsis</taxon>
    </lineage>
</organism>
<accession>A0A841AYY7</accession>
<evidence type="ECO:0000256" key="1">
    <source>
        <dbReference type="SAM" id="Phobius"/>
    </source>
</evidence>
<keyword evidence="1" id="KW-1133">Transmembrane helix</keyword>
<reference evidence="2 3" key="1">
    <citation type="submission" date="2020-08" db="EMBL/GenBank/DDBJ databases">
        <title>Sequencing the genomes of 1000 actinobacteria strains.</title>
        <authorList>
            <person name="Klenk H.-P."/>
        </authorList>
    </citation>
    <scope>NUCLEOTIDE SEQUENCE [LARGE SCALE GENOMIC DNA]</scope>
    <source>
        <strain evidence="2 3">DSM 45272</strain>
    </source>
</reference>